<name>A0A839SYJ7_9PROT</name>
<protein>
    <submittedName>
        <fullName evidence="1">Uncharacterized protein</fullName>
    </submittedName>
</protein>
<evidence type="ECO:0000313" key="2">
    <source>
        <dbReference type="Proteomes" id="UP000581135"/>
    </source>
</evidence>
<accession>A0A839SYJ7</accession>
<sequence length="343" mass="37745">MQHQFISLSEARSDLDSSCPMEDAPGLMRYFAISYGGCDPRHQFLHVIVPGIEVSRIEISAKVTWVQIGLSLGRKTSAEKLRNVISSAHPGWFELASGDGVTRRPDDSWHMRFHDIDRSLLKRAVAALRGEYLLAAQPCVQGMQVSLEFKSGTNELLGDPRLASLIAGHLCVFIENGSMGAKSEQAQNGFGVPRHARNMKKAAAPAGKVICSTELPFAAGMLRPTPAQRDIGWSLAEVSAPGAEPGGEVFAQVEARQQVRLDLMFGPKELQRLGIDQVSDLNRLHLEALRPVYLPFRLSTYGRVVEVGMGGQRPEELVWNSRHLVEFSELNARVAASLRAVQW</sequence>
<comment type="caution">
    <text evidence="1">The sequence shown here is derived from an EMBL/GenBank/DDBJ whole genome shotgun (WGS) entry which is preliminary data.</text>
</comment>
<dbReference type="AlphaFoldDB" id="A0A839SYJ7"/>
<evidence type="ECO:0000313" key="1">
    <source>
        <dbReference type="EMBL" id="MBB3066013.1"/>
    </source>
</evidence>
<dbReference type="Proteomes" id="UP000581135">
    <property type="component" value="Unassembled WGS sequence"/>
</dbReference>
<proteinExistence type="predicted"/>
<gene>
    <name evidence="1" type="ORF">FHR98_002316</name>
</gene>
<dbReference type="RefSeq" id="WP_183416834.1">
    <property type="nucleotide sequence ID" value="NZ_JACHXA010000006.1"/>
</dbReference>
<organism evidence="1 2">
    <name type="scientific">Limibacillus halophilus</name>
    <dbReference type="NCBI Taxonomy" id="1579333"/>
    <lineage>
        <taxon>Bacteria</taxon>
        <taxon>Pseudomonadati</taxon>
        <taxon>Pseudomonadota</taxon>
        <taxon>Alphaproteobacteria</taxon>
        <taxon>Rhodospirillales</taxon>
        <taxon>Rhodovibrionaceae</taxon>
        <taxon>Limibacillus</taxon>
    </lineage>
</organism>
<dbReference type="EMBL" id="JACHXA010000006">
    <property type="protein sequence ID" value="MBB3066013.1"/>
    <property type="molecule type" value="Genomic_DNA"/>
</dbReference>
<keyword evidence="2" id="KW-1185">Reference proteome</keyword>
<reference evidence="1 2" key="1">
    <citation type="submission" date="2020-08" db="EMBL/GenBank/DDBJ databases">
        <title>Genomic Encyclopedia of Type Strains, Phase III (KMG-III): the genomes of soil and plant-associated and newly described type strains.</title>
        <authorList>
            <person name="Whitman W."/>
        </authorList>
    </citation>
    <scope>NUCLEOTIDE SEQUENCE [LARGE SCALE GENOMIC DNA]</scope>
    <source>
        <strain evidence="1 2">CECT 8803</strain>
    </source>
</reference>